<sequence>MASIQVRKETGCLIIDFYYQGIRCREQTALPDTATNRKRLGKVLERLEQEIASGTFNYRQFFPTSKNAQKFDAVTPQVSPVISTPVQVLQPAKPPTPLFKDFAEVWFGEKSVEWRNSHQKTIRDDLDKRLIPRFGEMEVGCITKADILAFRADLAKVQARGKQQTLSNPRINKILNPLRQILCEAADRFDFRTPFQNIKQLKVKRTDVDPFSLEEVKRIIDTVRADFRDYFIVRFFTGMRTGEVHGLKWKYVDFDRRLILVRETVVDGEESYTKTDGSQREIQMSQMVFEALRRQQAGTRKLSELVFCNREGKALDYKNVTKRVWKPLLRHLGLKDRRPYQCRHTAATLWLGAGENPEWIARQLGHTTTEMLFRVYSRYVPNLTRRDGSAFERLLVSTMTPSLPQEVSHG</sequence>
<reference evidence="5 6" key="1">
    <citation type="submission" date="2017-07" db="EMBL/GenBank/DDBJ databases">
        <title>Complete genome sequence of Oryzomicrobium terrae TPP412.</title>
        <authorList>
            <person name="Chiu L.-W."/>
            <person name="Lo K.-J."/>
            <person name="Tsai Y.-M."/>
            <person name="Lin S.-S."/>
            <person name="Kuo C.-H."/>
            <person name="Liu C.-T."/>
        </authorList>
    </citation>
    <scope>NUCLEOTIDE SEQUENCE [LARGE SCALE GENOMIC DNA]</scope>
    <source>
        <strain evidence="5 6">TPP412</strain>
    </source>
</reference>
<dbReference type="InterPro" id="IPR010998">
    <property type="entry name" value="Integrase_recombinase_N"/>
</dbReference>
<dbReference type="PANTHER" id="PTHR30349:SF36">
    <property type="entry name" value="PROPHAGE INTEGRASE INTR-RELATED"/>
    <property type="match status" value="1"/>
</dbReference>
<dbReference type="GO" id="GO:0003677">
    <property type="term" value="F:DNA binding"/>
    <property type="evidence" value="ECO:0007669"/>
    <property type="project" value="UniProtKB-KW"/>
</dbReference>
<dbReference type="InterPro" id="IPR013762">
    <property type="entry name" value="Integrase-like_cat_sf"/>
</dbReference>
<proteinExistence type="predicted"/>
<dbReference type="InterPro" id="IPR011010">
    <property type="entry name" value="DNA_brk_join_enz"/>
</dbReference>
<keyword evidence="2" id="KW-0238">DNA-binding</keyword>
<dbReference type="InterPro" id="IPR050090">
    <property type="entry name" value="Tyrosine_recombinase_XerCD"/>
</dbReference>
<gene>
    <name evidence="5" type="primary">int</name>
    <name evidence="5" type="ORF">OTERR_30580</name>
</gene>
<dbReference type="SUPFAM" id="SSF56349">
    <property type="entry name" value="DNA breaking-rejoining enzymes"/>
    <property type="match status" value="1"/>
</dbReference>
<dbReference type="Gene3D" id="1.10.443.10">
    <property type="entry name" value="Intergrase catalytic core"/>
    <property type="match status" value="1"/>
</dbReference>
<dbReference type="PROSITE" id="PS51898">
    <property type="entry name" value="TYR_RECOMBINASE"/>
    <property type="match status" value="1"/>
</dbReference>
<dbReference type="GO" id="GO:0015074">
    <property type="term" value="P:DNA integration"/>
    <property type="evidence" value="ECO:0007669"/>
    <property type="project" value="UniProtKB-KW"/>
</dbReference>
<keyword evidence="6" id="KW-1185">Reference proteome</keyword>
<dbReference type="PANTHER" id="PTHR30349">
    <property type="entry name" value="PHAGE INTEGRASE-RELATED"/>
    <property type="match status" value="1"/>
</dbReference>
<evidence type="ECO:0000256" key="2">
    <source>
        <dbReference type="ARBA" id="ARBA00023125"/>
    </source>
</evidence>
<evidence type="ECO:0000313" key="6">
    <source>
        <dbReference type="Proteomes" id="UP000323671"/>
    </source>
</evidence>
<dbReference type="RefSeq" id="WP_149426338.1">
    <property type="nucleotide sequence ID" value="NZ_CP022579.1"/>
</dbReference>
<dbReference type="AlphaFoldDB" id="A0A5C1ECR7"/>
<evidence type="ECO:0000256" key="1">
    <source>
        <dbReference type="ARBA" id="ARBA00022908"/>
    </source>
</evidence>
<dbReference type="KEGG" id="otr:OTERR_30580"/>
<evidence type="ECO:0000313" key="5">
    <source>
        <dbReference type="EMBL" id="QEL66534.1"/>
    </source>
</evidence>
<dbReference type="Gene3D" id="1.10.150.130">
    <property type="match status" value="1"/>
</dbReference>
<dbReference type="Proteomes" id="UP000323671">
    <property type="component" value="Chromosome"/>
</dbReference>
<evidence type="ECO:0000259" key="4">
    <source>
        <dbReference type="PROSITE" id="PS51898"/>
    </source>
</evidence>
<organism evidence="5 6">
    <name type="scientific">Oryzomicrobium terrae</name>
    <dbReference type="NCBI Taxonomy" id="1735038"/>
    <lineage>
        <taxon>Bacteria</taxon>
        <taxon>Pseudomonadati</taxon>
        <taxon>Pseudomonadota</taxon>
        <taxon>Betaproteobacteria</taxon>
        <taxon>Rhodocyclales</taxon>
        <taxon>Rhodocyclaceae</taxon>
        <taxon>Oryzomicrobium</taxon>
    </lineage>
</organism>
<dbReference type="Pfam" id="PF00589">
    <property type="entry name" value="Phage_integrase"/>
    <property type="match status" value="1"/>
</dbReference>
<accession>A0A5C1ECR7</accession>
<dbReference type="Pfam" id="PF12167">
    <property type="entry name" value="Arm-DNA-bind_2"/>
    <property type="match status" value="1"/>
</dbReference>
<dbReference type="InterPro" id="IPR022000">
    <property type="entry name" value="Min27-like_integrase_DNA_bind"/>
</dbReference>
<name>A0A5C1ECR7_9RHOO</name>
<dbReference type="InterPro" id="IPR053876">
    <property type="entry name" value="Phage_int_M"/>
</dbReference>
<dbReference type="GO" id="GO:0006310">
    <property type="term" value="P:DNA recombination"/>
    <property type="evidence" value="ECO:0007669"/>
    <property type="project" value="UniProtKB-KW"/>
</dbReference>
<keyword evidence="3" id="KW-0233">DNA recombination</keyword>
<keyword evidence="1" id="KW-0229">DNA integration</keyword>
<feature type="domain" description="Tyr recombinase" evidence="4">
    <location>
        <begin position="206"/>
        <end position="392"/>
    </location>
</feature>
<dbReference type="CDD" id="cd01189">
    <property type="entry name" value="INT_ICEBs1_C_like"/>
    <property type="match status" value="1"/>
</dbReference>
<protein>
    <submittedName>
        <fullName evidence="5">Integrase</fullName>
    </submittedName>
</protein>
<dbReference type="InterPro" id="IPR002104">
    <property type="entry name" value="Integrase_catalytic"/>
</dbReference>
<dbReference type="Pfam" id="PF22022">
    <property type="entry name" value="Phage_int_M"/>
    <property type="match status" value="1"/>
</dbReference>
<evidence type="ECO:0000256" key="3">
    <source>
        <dbReference type="ARBA" id="ARBA00023172"/>
    </source>
</evidence>
<dbReference type="EMBL" id="CP022579">
    <property type="protein sequence ID" value="QEL66534.1"/>
    <property type="molecule type" value="Genomic_DNA"/>
</dbReference>